<evidence type="ECO:0000256" key="1">
    <source>
        <dbReference type="SAM" id="Phobius"/>
    </source>
</evidence>
<proteinExistence type="predicted"/>
<keyword evidence="1" id="KW-0812">Transmembrane</keyword>
<dbReference type="EMBL" id="JAVRHX010000001">
    <property type="protein sequence ID" value="MDT0593664.1"/>
    <property type="molecule type" value="Genomic_DNA"/>
</dbReference>
<organism evidence="2 3">
    <name type="scientific">Glaciecola petra</name>
    <dbReference type="NCBI Taxonomy" id="3075602"/>
    <lineage>
        <taxon>Bacteria</taxon>
        <taxon>Pseudomonadati</taxon>
        <taxon>Pseudomonadota</taxon>
        <taxon>Gammaproteobacteria</taxon>
        <taxon>Alteromonadales</taxon>
        <taxon>Alteromonadaceae</taxon>
        <taxon>Glaciecola</taxon>
    </lineage>
</organism>
<feature type="transmembrane region" description="Helical" evidence="1">
    <location>
        <begin position="75"/>
        <end position="94"/>
    </location>
</feature>
<keyword evidence="3" id="KW-1185">Reference proteome</keyword>
<name>A0ABU2ZMT5_9ALTE</name>
<sequence length="360" mass="40759">MKQWLTLSLLNILSFIPIILVFLILLLANVKGFGEFKTNSEFTTLGLTVSVISKILIILPICILCNKNVLVMHKVIGTVCLLHVIFFGIQYLLVYTVGFYPDPLNLIVGKEQRYIAGMTLPLIGEVYRPTGMYYEPSTYATYMLILVATRMCLVNQLNRIDIIVLLSTIFSFSAAAIVYSSLALFIGLMSKEKLRQNIRIMIPLFLLLVPVIYWYFVGRLDMGHREFGSLRLGLIVITFTQSQFEILFGNGLMGIPTQIDDMKFFGGLAQFEVAAINDAGLWLFNIIKFGIVGLILVLISQKLIISSVRPFLFVLTIYLTKASLFDATLIFCFLIPYFIRMKMLKNVQIENITYDSNVNS</sequence>
<feature type="transmembrane region" description="Helical" evidence="1">
    <location>
        <begin position="7"/>
        <end position="30"/>
    </location>
</feature>
<dbReference type="Proteomes" id="UP001253545">
    <property type="component" value="Unassembled WGS sequence"/>
</dbReference>
<comment type="caution">
    <text evidence="2">The sequence shown here is derived from an EMBL/GenBank/DDBJ whole genome shotgun (WGS) entry which is preliminary data.</text>
</comment>
<protein>
    <submittedName>
        <fullName evidence="2">Uncharacterized protein</fullName>
    </submittedName>
</protein>
<feature type="transmembrane region" description="Helical" evidence="1">
    <location>
        <begin position="279"/>
        <end position="299"/>
    </location>
</feature>
<keyword evidence="1" id="KW-0472">Membrane</keyword>
<feature type="transmembrane region" description="Helical" evidence="1">
    <location>
        <begin position="164"/>
        <end position="188"/>
    </location>
</feature>
<reference evidence="2 3" key="1">
    <citation type="submission" date="2023-09" db="EMBL/GenBank/DDBJ databases">
        <authorList>
            <person name="Rey-Velasco X."/>
        </authorList>
    </citation>
    <scope>NUCLEOTIDE SEQUENCE [LARGE SCALE GENOMIC DNA]</scope>
    <source>
        <strain evidence="2 3">P117</strain>
    </source>
</reference>
<feature type="transmembrane region" description="Helical" evidence="1">
    <location>
        <begin position="42"/>
        <end position="63"/>
    </location>
</feature>
<dbReference type="RefSeq" id="WP_311367169.1">
    <property type="nucleotide sequence ID" value="NZ_JAVRHX010000001.1"/>
</dbReference>
<feature type="transmembrane region" description="Helical" evidence="1">
    <location>
        <begin position="200"/>
        <end position="218"/>
    </location>
</feature>
<evidence type="ECO:0000313" key="3">
    <source>
        <dbReference type="Proteomes" id="UP001253545"/>
    </source>
</evidence>
<evidence type="ECO:0000313" key="2">
    <source>
        <dbReference type="EMBL" id="MDT0593664.1"/>
    </source>
</evidence>
<gene>
    <name evidence="2" type="ORF">RM552_02255</name>
</gene>
<feature type="transmembrane region" description="Helical" evidence="1">
    <location>
        <begin position="311"/>
        <end position="339"/>
    </location>
</feature>
<feature type="transmembrane region" description="Helical" evidence="1">
    <location>
        <begin position="139"/>
        <end position="157"/>
    </location>
</feature>
<accession>A0ABU2ZMT5</accession>
<keyword evidence="1" id="KW-1133">Transmembrane helix</keyword>